<name>A0A375E9M5_9BURK</name>
<accession>A0A375E9M5</accession>
<reference evidence="1" key="1">
    <citation type="submission" date="2018-01" db="EMBL/GenBank/DDBJ databases">
        <authorList>
            <person name="Clerissi C."/>
        </authorList>
    </citation>
    <scope>NUCLEOTIDE SEQUENCE</scope>
    <source>
        <strain evidence="1">Cupriavidus taiwanensis STM 8556</strain>
    </source>
</reference>
<dbReference type="Proteomes" id="UP000256952">
    <property type="component" value="Chromosome CBM2613_b"/>
</dbReference>
<sequence>MRPLLGFSVTVAYVKGKRLH</sequence>
<protein>
    <submittedName>
        <fullName evidence="1">Uncharacterized protein</fullName>
    </submittedName>
</protein>
<comment type="caution">
    <text evidence="1">The sequence shown here is derived from an EMBL/GenBank/DDBJ whole genome shotgun (WGS) entry which is preliminary data.</text>
</comment>
<gene>
    <name evidence="1" type="ORF">CBM2613_B50041</name>
</gene>
<dbReference type="AlphaFoldDB" id="A0A375E9M5"/>
<evidence type="ECO:0000313" key="1">
    <source>
        <dbReference type="EMBL" id="SOZ72893.1"/>
    </source>
</evidence>
<dbReference type="EMBL" id="OFTH01000047">
    <property type="protein sequence ID" value="SOZ72893.1"/>
    <property type="molecule type" value="Genomic_DNA"/>
</dbReference>
<organism evidence="1">
    <name type="scientific">Cupriavidus taiwanensis</name>
    <dbReference type="NCBI Taxonomy" id="164546"/>
    <lineage>
        <taxon>Bacteria</taxon>
        <taxon>Pseudomonadati</taxon>
        <taxon>Pseudomonadota</taxon>
        <taxon>Betaproteobacteria</taxon>
        <taxon>Burkholderiales</taxon>
        <taxon>Burkholderiaceae</taxon>
        <taxon>Cupriavidus</taxon>
    </lineage>
</organism>
<proteinExistence type="predicted"/>